<evidence type="ECO:0000256" key="1">
    <source>
        <dbReference type="SAM" id="Phobius"/>
    </source>
</evidence>
<gene>
    <name evidence="2" type="ORF">GETHED_25360</name>
</gene>
<dbReference type="Proteomes" id="UP001165044">
    <property type="component" value="Unassembled WGS sequence"/>
</dbReference>
<keyword evidence="1" id="KW-0812">Transmembrane</keyword>
<keyword evidence="1" id="KW-0472">Membrane</keyword>
<sequence length="146" mass="15659">MTSPASRAFDRWAPRYARHYARWALGLAFLSGIASRFGWWGPGRGYGTFANFMKYTAQVNSFMPARTIPFLAWAATVAEASLGLALLLPLRDRAARGVALASAALLAVFGLAMAVSFGPKEPLDYSVFSASAAALLLARRPESEAA</sequence>
<accession>A0ABQ5Q0L3</accession>
<keyword evidence="3" id="KW-1185">Reference proteome</keyword>
<keyword evidence="1" id="KW-1133">Transmembrane helix</keyword>
<dbReference type="EMBL" id="BSDC01000003">
    <property type="protein sequence ID" value="GLH68172.1"/>
    <property type="molecule type" value="Genomic_DNA"/>
</dbReference>
<feature type="transmembrane region" description="Helical" evidence="1">
    <location>
        <begin position="70"/>
        <end position="90"/>
    </location>
</feature>
<feature type="transmembrane region" description="Helical" evidence="1">
    <location>
        <begin position="97"/>
        <end position="117"/>
    </location>
</feature>
<organism evidence="2 3">
    <name type="scientific">Geothrix edaphica</name>
    <dbReference type="NCBI Taxonomy" id="2927976"/>
    <lineage>
        <taxon>Bacteria</taxon>
        <taxon>Pseudomonadati</taxon>
        <taxon>Acidobacteriota</taxon>
        <taxon>Holophagae</taxon>
        <taxon>Holophagales</taxon>
        <taxon>Holophagaceae</taxon>
        <taxon>Geothrix</taxon>
    </lineage>
</organism>
<comment type="caution">
    <text evidence="2">The sequence shown here is derived from an EMBL/GenBank/DDBJ whole genome shotgun (WGS) entry which is preliminary data.</text>
</comment>
<feature type="transmembrane region" description="Helical" evidence="1">
    <location>
        <begin position="20"/>
        <end position="39"/>
    </location>
</feature>
<protein>
    <recommendedName>
        <fullName evidence="4">DoxX family protein</fullName>
    </recommendedName>
</protein>
<reference evidence="2" key="1">
    <citation type="journal article" date="2023" name="Antonie Van Leeuwenhoek">
        <title>Mesoterricola silvestris gen. nov., sp. nov., Mesoterricola sediminis sp. nov., Geothrix oryzae sp. nov., Geothrix edaphica sp. nov., Geothrix rubra sp. nov., and Geothrix limicola sp. nov., six novel members of Acidobacteriota isolated from soils.</title>
        <authorList>
            <person name="Itoh H."/>
            <person name="Sugisawa Y."/>
            <person name="Mise K."/>
            <person name="Xu Z."/>
            <person name="Kuniyasu M."/>
            <person name="Ushijima N."/>
            <person name="Kawano K."/>
            <person name="Kobayashi E."/>
            <person name="Shiratori Y."/>
            <person name="Masuda Y."/>
            <person name="Senoo K."/>
        </authorList>
    </citation>
    <scope>NUCLEOTIDE SEQUENCE</scope>
    <source>
        <strain evidence="2">Red802</strain>
    </source>
</reference>
<evidence type="ECO:0000313" key="2">
    <source>
        <dbReference type="EMBL" id="GLH68172.1"/>
    </source>
</evidence>
<name>A0ABQ5Q0L3_9BACT</name>
<evidence type="ECO:0000313" key="3">
    <source>
        <dbReference type="Proteomes" id="UP001165044"/>
    </source>
</evidence>
<evidence type="ECO:0008006" key="4">
    <source>
        <dbReference type="Google" id="ProtNLM"/>
    </source>
</evidence>
<dbReference type="RefSeq" id="WP_285609909.1">
    <property type="nucleotide sequence ID" value="NZ_BSDC01000003.1"/>
</dbReference>
<proteinExistence type="predicted"/>